<gene>
    <name evidence="3" type="ORF">HC031_30500</name>
</gene>
<name>A0ABX0Y6G9_9ACTN</name>
<dbReference type="Pfam" id="PF02518">
    <property type="entry name" value="HATPase_c"/>
    <property type="match status" value="1"/>
</dbReference>
<sequence length="390" mass="42557">MRPPTPSDEAERLRALYELRVLDTPPEPDFDDLAALASGICHTPAALINLVDADRQWSKARLGLDEGEIPRELSFCAHAILGNDVLVVPDATADPRFTDNPFVARRRGIRFYAGAPLITSAGQALGALCVIDVTPRRLARPQVKALRALSRQVVILLELRPFAGLLTRGAARLREIERYVDDVGQVVGRWREPLGRLRASLATPGNPRLPDTLLANAGLLRRIVDDLLALVARLPPAGLGQREVDLSPLTQRAAESVRPIADAKRIPVLCTTVTPTPVHADPVRLEQALSHLLFHAVKRTPDGGRLEVFSGLESEPTIRIRSPGTVVDDRPDLLRHFYEEALVRPPDTTGAEPGLRTVKAVFDAHRASMALYDRPGDGTSLHLVFPAARG</sequence>
<dbReference type="SUPFAM" id="SSF55781">
    <property type="entry name" value="GAF domain-like"/>
    <property type="match status" value="1"/>
</dbReference>
<keyword evidence="4" id="KW-1185">Reference proteome</keyword>
<proteinExistence type="predicted"/>
<organism evidence="3 4">
    <name type="scientific">Planosporangium thailandense</name>
    <dbReference type="NCBI Taxonomy" id="765197"/>
    <lineage>
        <taxon>Bacteria</taxon>
        <taxon>Bacillati</taxon>
        <taxon>Actinomycetota</taxon>
        <taxon>Actinomycetes</taxon>
        <taxon>Micromonosporales</taxon>
        <taxon>Micromonosporaceae</taxon>
        <taxon>Planosporangium</taxon>
    </lineage>
</organism>
<evidence type="ECO:0000256" key="1">
    <source>
        <dbReference type="ARBA" id="ARBA00022777"/>
    </source>
</evidence>
<dbReference type="InterPro" id="IPR005467">
    <property type="entry name" value="His_kinase_dom"/>
</dbReference>
<dbReference type="InterPro" id="IPR029016">
    <property type="entry name" value="GAF-like_dom_sf"/>
</dbReference>
<reference evidence="3 4" key="1">
    <citation type="submission" date="2020-03" db="EMBL/GenBank/DDBJ databases">
        <title>WGS of the type strain of Planosporangium spp.</title>
        <authorList>
            <person name="Thawai C."/>
        </authorList>
    </citation>
    <scope>NUCLEOTIDE SEQUENCE [LARGE SCALE GENOMIC DNA]</scope>
    <source>
        <strain evidence="3 4">TBRC 5610</strain>
    </source>
</reference>
<feature type="domain" description="Histidine kinase" evidence="2">
    <location>
        <begin position="185"/>
        <end position="389"/>
    </location>
</feature>
<comment type="caution">
    <text evidence="3">The sequence shown here is derived from an EMBL/GenBank/DDBJ whole genome shotgun (WGS) entry which is preliminary data.</text>
</comment>
<dbReference type="SUPFAM" id="SSF55874">
    <property type="entry name" value="ATPase domain of HSP90 chaperone/DNA topoisomerase II/histidine kinase"/>
    <property type="match status" value="1"/>
</dbReference>
<dbReference type="InterPro" id="IPR036890">
    <property type="entry name" value="HATPase_C_sf"/>
</dbReference>
<keyword evidence="1 3" id="KW-0418">Kinase</keyword>
<dbReference type="PROSITE" id="PS50109">
    <property type="entry name" value="HIS_KIN"/>
    <property type="match status" value="1"/>
</dbReference>
<evidence type="ECO:0000313" key="3">
    <source>
        <dbReference type="EMBL" id="NJC74011.1"/>
    </source>
</evidence>
<dbReference type="Proteomes" id="UP000722989">
    <property type="component" value="Unassembled WGS sequence"/>
</dbReference>
<dbReference type="RefSeq" id="WP_167928914.1">
    <property type="nucleotide sequence ID" value="NZ_JAATVY010000042.1"/>
</dbReference>
<dbReference type="InterPro" id="IPR003018">
    <property type="entry name" value="GAF"/>
</dbReference>
<dbReference type="Pfam" id="PF01590">
    <property type="entry name" value="GAF"/>
    <property type="match status" value="1"/>
</dbReference>
<protein>
    <submittedName>
        <fullName evidence="3">GAF domain-containing sensor histidine kinase</fullName>
    </submittedName>
</protein>
<dbReference type="Gene3D" id="3.30.565.10">
    <property type="entry name" value="Histidine kinase-like ATPase, C-terminal domain"/>
    <property type="match status" value="1"/>
</dbReference>
<accession>A0ABX0Y6G9</accession>
<dbReference type="InterPro" id="IPR003594">
    <property type="entry name" value="HATPase_dom"/>
</dbReference>
<evidence type="ECO:0000259" key="2">
    <source>
        <dbReference type="PROSITE" id="PS50109"/>
    </source>
</evidence>
<dbReference type="SMART" id="SM00065">
    <property type="entry name" value="GAF"/>
    <property type="match status" value="1"/>
</dbReference>
<dbReference type="Gene3D" id="3.30.450.40">
    <property type="match status" value="1"/>
</dbReference>
<dbReference type="EMBL" id="JAATVY010000042">
    <property type="protein sequence ID" value="NJC74011.1"/>
    <property type="molecule type" value="Genomic_DNA"/>
</dbReference>
<dbReference type="GO" id="GO:0016301">
    <property type="term" value="F:kinase activity"/>
    <property type="evidence" value="ECO:0007669"/>
    <property type="project" value="UniProtKB-KW"/>
</dbReference>
<evidence type="ECO:0000313" key="4">
    <source>
        <dbReference type="Proteomes" id="UP000722989"/>
    </source>
</evidence>
<dbReference type="PANTHER" id="PTHR43102:SF2">
    <property type="entry name" value="GAF DOMAIN-CONTAINING PROTEIN"/>
    <property type="match status" value="1"/>
</dbReference>
<dbReference type="PANTHER" id="PTHR43102">
    <property type="entry name" value="SLR1143 PROTEIN"/>
    <property type="match status" value="1"/>
</dbReference>
<dbReference type="SMART" id="SM00387">
    <property type="entry name" value="HATPase_c"/>
    <property type="match status" value="1"/>
</dbReference>
<keyword evidence="1 3" id="KW-0808">Transferase</keyword>